<feature type="compositionally biased region" description="Polar residues" evidence="2">
    <location>
        <begin position="202"/>
        <end position="214"/>
    </location>
</feature>
<gene>
    <name evidence="4" type="ORF">LOD99_15728</name>
</gene>
<dbReference type="Gene3D" id="1.10.472.80">
    <property type="entry name" value="Ypt/Rab-GAP domain of gyp1p, domain 3"/>
    <property type="match status" value="1"/>
</dbReference>
<proteinExistence type="predicted"/>
<dbReference type="PANTHER" id="PTHR22957:SF502">
    <property type="entry name" value="SMALL G PROTEIN SIGNALING MODULATOR 2-RELATED"/>
    <property type="match status" value="1"/>
</dbReference>
<dbReference type="GO" id="GO:0005096">
    <property type="term" value="F:GTPase activator activity"/>
    <property type="evidence" value="ECO:0007669"/>
    <property type="project" value="UniProtKB-KW"/>
</dbReference>
<dbReference type="PROSITE" id="PS50086">
    <property type="entry name" value="TBC_RABGAP"/>
    <property type="match status" value="1"/>
</dbReference>
<keyword evidence="5" id="KW-1185">Reference proteome</keyword>
<evidence type="ECO:0000313" key="5">
    <source>
        <dbReference type="Proteomes" id="UP001165289"/>
    </source>
</evidence>
<accession>A0AAV7KB03</accession>
<reference evidence="4 5" key="1">
    <citation type="journal article" date="2023" name="BMC Biol.">
        <title>The compact genome of the sponge Oopsacas minuta (Hexactinellida) is lacking key metazoan core genes.</title>
        <authorList>
            <person name="Santini S."/>
            <person name="Schenkelaars Q."/>
            <person name="Jourda C."/>
            <person name="Duchesne M."/>
            <person name="Belahbib H."/>
            <person name="Rocher C."/>
            <person name="Selva M."/>
            <person name="Riesgo A."/>
            <person name="Vervoort M."/>
            <person name="Leys S.P."/>
            <person name="Kodjabachian L."/>
            <person name="Le Bivic A."/>
            <person name="Borchiellini C."/>
            <person name="Claverie J.M."/>
            <person name="Renard E."/>
        </authorList>
    </citation>
    <scope>NUCLEOTIDE SEQUENCE [LARGE SCALE GENOMIC DNA]</scope>
    <source>
        <strain evidence="4">SPO-2</strain>
    </source>
</reference>
<dbReference type="SMART" id="SM00164">
    <property type="entry name" value="TBC"/>
    <property type="match status" value="1"/>
</dbReference>
<evidence type="ECO:0000256" key="2">
    <source>
        <dbReference type="SAM" id="MobiDB-lite"/>
    </source>
</evidence>
<dbReference type="Gene3D" id="1.10.8.270">
    <property type="entry name" value="putative rabgap domain of human tbc1 domain family member 14 like domains"/>
    <property type="match status" value="1"/>
</dbReference>
<dbReference type="SUPFAM" id="SSF47923">
    <property type="entry name" value="Ypt/Rab-GAP domain of gyp1p"/>
    <property type="match status" value="2"/>
</dbReference>
<comment type="caution">
    <text evidence="4">The sequence shown here is derived from an EMBL/GenBank/DDBJ whole genome shotgun (WGS) entry which is preliminary data.</text>
</comment>
<dbReference type="InterPro" id="IPR000195">
    <property type="entry name" value="Rab-GAP-TBC_dom"/>
</dbReference>
<feature type="region of interest" description="Disordered" evidence="2">
    <location>
        <begin position="182"/>
        <end position="214"/>
    </location>
</feature>
<organism evidence="4 5">
    <name type="scientific">Oopsacas minuta</name>
    <dbReference type="NCBI Taxonomy" id="111878"/>
    <lineage>
        <taxon>Eukaryota</taxon>
        <taxon>Metazoa</taxon>
        <taxon>Porifera</taxon>
        <taxon>Hexactinellida</taxon>
        <taxon>Hexasterophora</taxon>
        <taxon>Lyssacinosida</taxon>
        <taxon>Leucopsacidae</taxon>
        <taxon>Oopsacas</taxon>
    </lineage>
</organism>
<dbReference type="InterPro" id="IPR035969">
    <property type="entry name" value="Rab-GAP_TBC_sf"/>
</dbReference>
<evidence type="ECO:0000259" key="3">
    <source>
        <dbReference type="PROSITE" id="PS50086"/>
    </source>
</evidence>
<protein>
    <submittedName>
        <fullName evidence="4">TBC1 domain family member 15-like</fullName>
    </submittedName>
</protein>
<dbReference type="AlphaFoldDB" id="A0AAV7KB03"/>
<dbReference type="Pfam" id="PF00566">
    <property type="entry name" value="RabGAP-TBC"/>
    <property type="match status" value="1"/>
</dbReference>
<evidence type="ECO:0000256" key="1">
    <source>
        <dbReference type="ARBA" id="ARBA00022468"/>
    </source>
</evidence>
<dbReference type="PANTHER" id="PTHR22957">
    <property type="entry name" value="TBC1 DOMAIN FAMILY MEMBER GTPASE-ACTIVATING PROTEIN"/>
    <property type="match status" value="1"/>
</dbReference>
<dbReference type="Proteomes" id="UP001165289">
    <property type="component" value="Unassembled WGS sequence"/>
</dbReference>
<evidence type="ECO:0000313" key="4">
    <source>
        <dbReference type="EMBL" id="KAI6658013.1"/>
    </source>
</evidence>
<name>A0AAV7KB03_9METZ</name>
<sequence>MSAIVSYPVNVESDSITDHVQQFPTVPEREIILFSSENVFVHIPAQCSATNEEIAVRGILKLIHKDQIRVQWFPTNINTNDLTCLYSHDPSDDWEDILTDLNATDLPNGEANSAYTVGKSGIDSKANAHHSAGEITIPATNGDPNMTLRVKSETLLSGNKSPKSHNLSPGFVNIVTTPMYDDRKRGSSSGTPVKQPLIHFANNHNSPVTTPNNKSTNIFTIKQSPKHTENPLDNAIANLGVYSDLDADAVYLERDQAKIPEIRSVVVDFPLSMLFSVKEIPGKSNGESKSHPAIRFNLNGTKPTQILYFHSGKATMIKFLSELERHVLLHRHDEDPSLLMTEGEDFAGNYHKQRTTEHRSYMQMGFSKANDIISEIYKIPKLGAFMNSPFQKNPNTQFYAEKPEIKISGKSEEDNNLLEVTKSIPFLDKPNFDPLPLVQSIDGKKRGRPLNREDWEHFCNSDGSVSDPKALKRIIFIGGVSEDIRPLVWLYLLGYYEFTNTKDQREKLINQKENDYQVMRSQWKTMSSDQIKRNKSFHKAKTIIGKDTIRTDRDHPYFAGEENKNLDTLQDILLTHVMYDFDLGYVQGMSDILSPILIVVDREVNAFWCFAHYIGKLHENFANTTLVLNKKMDKFKDLLKFVDPPFCAYLRENEAYGFNIFFRWLLIDFKREFSLEDVLKLWEVLWTDHLTTDYYLFIALSMLLQMRHQIMEQDLDQPDFSPFDNIFKMINDAAGAFDVDKTLILAEALFAKLINCPNLPEEIIPLFPTYKRQKSTKYCPANVEDDTYCSETNLDVQELHFA</sequence>
<keyword evidence="1" id="KW-0343">GTPase activation</keyword>
<feature type="domain" description="Rab-GAP TBC" evidence="3">
    <location>
        <begin position="479"/>
        <end position="689"/>
    </location>
</feature>
<dbReference type="EMBL" id="JAKMXF010000110">
    <property type="protein sequence ID" value="KAI6658013.1"/>
    <property type="molecule type" value="Genomic_DNA"/>
</dbReference>